<comment type="caution">
    <text evidence="6">The sequence shown here is derived from an EMBL/GenBank/DDBJ whole genome shotgun (WGS) entry which is preliminary data.</text>
</comment>
<dbReference type="Gene3D" id="3.40.1090.10">
    <property type="entry name" value="Cytosolic phospholipase A2 catalytic domain"/>
    <property type="match status" value="2"/>
</dbReference>
<keyword evidence="7" id="KW-1185">Reference proteome</keyword>
<gene>
    <name evidence="6" type="primary">rssA</name>
    <name evidence="6" type="ORF">Poly51_52210</name>
</gene>
<dbReference type="RefSeq" id="WP_186775792.1">
    <property type="nucleotide sequence ID" value="NZ_SJPW01000007.1"/>
</dbReference>
<comment type="caution">
    <text evidence="4">Lacks conserved residue(s) required for the propagation of feature annotation.</text>
</comment>
<dbReference type="AlphaFoldDB" id="A0A5C6EIE3"/>
<keyword evidence="3 4" id="KW-0443">Lipid metabolism</keyword>
<evidence type="ECO:0000259" key="5">
    <source>
        <dbReference type="PROSITE" id="PS51635"/>
    </source>
</evidence>
<dbReference type="InterPro" id="IPR016035">
    <property type="entry name" value="Acyl_Trfase/lysoPLipase"/>
</dbReference>
<feature type="active site" description="Nucleophile" evidence="4">
    <location>
        <position position="61"/>
    </location>
</feature>
<dbReference type="GO" id="GO:0016787">
    <property type="term" value="F:hydrolase activity"/>
    <property type="evidence" value="ECO:0007669"/>
    <property type="project" value="UniProtKB-UniRule"/>
</dbReference>
<keyword evidence="1 4" id="KW-0378">Hydrolase</keyword>
<name>A0A5C6EIE3_9BACT</name>
<dbReference type="SUPFAM" id="SSF52151">
    <property type="entry name" value="FabD/lysophospholipase-like"/>
    <property type="match status" value="1"/>
</dbReference>
<feature type="short sequence motif" description="GXSXG" evidence="4">
    <location>
        <begin position="59"/>
        <end position="63"/>
    </location>
</feature>
<feature type="short sequence motif" description="GXGXXG" evidence="4">
    <location>
        <begin position="32"/>
        <end position="37"/>
    </location>
</feature>
<reference evidence="6 7" key="1">
    <citation type="submission" date="2019-02" db="EMBL/GenBank/DDBJ databases">
        <title>Deep-cultivation of Planctomycetes and their phenomic and genomic characterization uncovers novel biology.</title>
        <authorList>
            <person name="Wiegand S."/>
            <person name="Jogler M."/>
            <person name="Boedeker C."/>
            <person name="Pinto D."/>
            <person name="Vollmers J."/>
            <person name="Rivas-Marin E."/>
            <person name="Kohn T."/>
            <person name="Peeters S.H."/>
            <person name="Heuer A."/>
            <person name="Rast P."/>
            <person name="Oberbeckmann S."/>
            <person name="Bunk B."/>
            <person name="Jeske O."/>
            <person name="Meyerdierks A."/>
            <person name="Storesund J.E."/>
            <person name="Kallscheuer N."/>
            <person name="Luecker S."/>
            <person name="Lage O.M."/>
            <person name="Pohl T."/>
            <person name="Merkel B.J."/>
            <person name="Hornburger P."/>
            <person name="Mueller R.-W."/>
            <person name="Bruemmer F."/>
            <person name="Labrenz M."/>
            <person name="Spormann A.M."/>
            <person name="Op Den Camp H."/>
            <person name="Overmann J."/>
            <person name="Amann R."/>
            <person name="Jetten M.S.M."/>
            <person name="Mascher T."/>
            <person name="Medema M.H."/>
            <person name="Devos D.P."/>
            <person name="Kaster A.-K."/>
            <person name="Ovreas L."/>
            <person name="Rohde M."/>
            <person name="Galperin M.Y."/>
            <person name="Jogler C."/>
        </authorList>
    </citation>
    <scope>NUCLEOTIDE SEQUENCE [LARGE SCALE GENOMIC DNA]</scope>
    <source>
        <strain evidence="6 7">Poly51</strain>
    </source>
</reference>
<dbReference type="InterPro" id="IPR050301">
    <property type="entry name" value="NTE"/>
</dbReference>
<dbReference type="PANTHER" id="PTHR14226">
    <property type="entry name" value="NEUROPATHY TARGET ESTERASE/SWISS CHEESE D.MELANOGASTER"/>
    <property type="match status" value="1"/>
</dbReference>
<evidence type="ECO:0000256" key="2">
    <source>
        <dbReference type="ARBA" id="ARBA00022963"/>
    </source>
</evidence>
<dbReference type="GO" id="GO:0016042">
    <property type="term" value="P:lipid catabolic process"/>
    <property type="evidence" value="ECO:0007669"/>
    <property type="project" value="UniProtKB-UniRule"/>
</dbReference>
<dbReference type="EMBL" id="SJPW01000007">
    <property type="protein sequence ID" value="TWU47421.1"/>
    <property type="molecule type" value="Genomic_DNA"/>
</dbReference>
<feature type="domain" description="PNPLA" evidence="5">
    <location>
        <begin position="28"/>
        <end position="225"/>
    </location>
</feature>
<keyword evidence="2 4" id="KW-0442">Lipid degradation</keyword>
<dbReference type="Proteomes" id="UP000318288">
    <property type="component" value="Unassembled WGS sequence"/>
</dbReference>
<organism evidence="6 7">
    <name type="scientific">Rubripirellula tenax</name>
    <dbReference type="NCBI Taxonomy" id="2528015"/>
    <lineage>
        <taxon>Bacteria</taxon>
        <taxon>Pseudomonadati</taxon>
        <taxon>Planctomycetota</taxon>
        <taxon>Planctomycetia</taxon>
        <taxon>Pirellulales</taxon>
        <taxon>Pirellulaceae</taxon>
        <taxon>Rubripirellula</taxon>
    </lineage>
</organism>
<evidence type="ECO:0000313" key="7">
    <source>
        <dbReference type="Proteomes" id="UP000318288"/>
    </source>
</evidence>
<dbReference type="PANTHER" id="PTHR14226:SF29">
    <property type="entry name" value="NEUROPATHY TARGET ESTERASE SWS"/>
    <property type="match status" value="1"/>
</dbReference>
<evidence type="ECO:0000256" key="4">
    <source>
        <dbReference type="PROSITE-ProRule" id="PRU01161"/>
    </source>
</evidence>
<sequence>MVNFINRFFPQAYSHADRGLPSRRQAVVALGGGGARGLAHLGAIEGVLRTGISIERIVGVSAGSLIGALYAVEGDIRRAESVAIGLLNSPEFQLGQQILCGAAPPTDDESTGGTFGWYSRIRKILSAHRKLTRAVTSSSLISDAPLRDAIAGLLPDCDISDLSVPTSIVAADLLSGQRVVLERGPLRLAVQASSAIPGIFPPVRWDDLLLCDIGMVETVPAMIAKSYADDLTIAVDVGQGDTRVDACDTALDVMMRMDDVCQRLMRRYYLDAADVVIRPNIGTRAWFDFSHPNQVIEEGRHAAIESLGQFERSNGRKIGAA</sequence>
<proteinExistence type="predicted"/>
<dbReference type="PROSITE" id="PS51635">
    <property type="entry name" value="PNPLA"/>
    <property type="match status" value="1"/>
</dbReference>
<dbReference type="Pfam" id="PF01734">
    <property type="entry name" value="Patatin"/>
    <property type="match status" value="1"/>
</dbReference>
<evidence type="ECO:0000256" key="3">
    <source>
        <dbReference type="ARBA" id="ARBA00023098"/>
    </source>
</evidence>
<evidence type="ECO:0000313" key="6">
    <source>
        <dbReference type="EMBL" id="TWU47421.1"/>
    </source>
</evidence>
<evidence type="ECO:0000256" key="1">
    <source>
        <dbReference type="ARBA" id="ARBA00022801"/>
    </source>
</evidence>
<dbReference type="InterPro" id="IPR002641">
    <property type="entry name" value="PNPLA_dom"/>
</dbReference>
<feature type="active site" description="Proton acceptor" evidence="4">
    <location>
        <position position="212"/>
    </location>
</feature>
<accession>A0A5C6EIE3</accession>
<protein>
    <submittedName>
        <fullName evidence="6">NTE family protein RssA</fullName>
    </submittedName>
</protein>